<dbReference type="InterPro" id="IPR047708">
    <property type="entry name" value="CD1871A-like"/>
</dbReference>
<evidence type="ECO:0000313" key="1">
    <source>
        <dbReference type="EMBL" id="MCC2230779.1"/>
    </source>
</evidence>
<gene>
    <name evidence="1" type="ORF">LKD81_07160</name>
</gene>
<dbReference type="NCBIfam" id="NF040920">
    <property type="entry name" value="CD1871A_fam"/>
    <property type="match status" value="1"/>
</dbReference>
<protein>
    <submittedName>
        <fullName evidence="1">Thioredoxin</fullName>
    </submittedName>
</protein>
<dbReference type="AlphaFoldDB" id="A0AAE3EA18"/>
<evidence type="ECO:0000313" key="2">
    <source>
        <dbReference type="Proteomes" id="UP001198182"/>
    </source>
</evidence>
<comment type="caution">
    <text evidence="1">The sequence shown here is derived from an EMBL/GenBank/DDBJ whole genome shotgun (WGS) entry which is preliminary data.</text>
</comment>
<accession>A0AAE3EA18</accession>
<name>A0AAE3EA18_9FIRM</name>
<sequence length="47" mass="4964">MQLKQSLIRLILLAAGVIMVLFGVLRGEAGIVLAKAIRLCLECVGIG</sequence>
<keyword evidence="2" id="KW-1185">Reference proteome</keyword>
<reference evidence="1" key="1">
    <citation type="submission" date="2021-10" db="EMBL/GenBank/DDBJ databases">
        <title>Anaerobic single-cell dispensing facilitates the cultivation of human gut bacteria.</title>
        <authorList>
            <person name="Afrizal A."/>
        </authorList>
    </citation>
    <scope>NUCLEOTIDE SEQUENCE</scope>
    <source>
        <strain evidence="1">CLA-AA-H215</strain>
    </source>
</reference>
<organism evidence="1 2">
    <name type="scientific">Hominifimenecus microfluidus</name>
    <dbReference type="NCBI Taxonomy" id="2885348"/>
    <lineage>
        <taxon>Bacteria</taxon>
        <taxon>Bacillati</taxon>
        <taxon>Bacillota</taxon>
        <taxon>Clostridia</taxon>
        <taxon>Lachnospirales</taxon>
        <taxon>Lachnospiraceae</taxon>
        <taxon>Hominifimenecus</taxon>
    </lineage>
</organism>
<proteinExistence type="predicted"/>
<dbReference type="RefSeq" id="WP_308453418.1">
    <property type="nucleotide sequence ID" value="NZ_JAJEQR010000016.1"/>
</dbReference>
<dbReference type="EMBL" id="JAJEQR010000016">
    <property type="protein sequence ID" value="MCC2230779.1"/>
    <property type="molecule type" value="Genomic_DNA"/>
</dbReference>
<dbReference type="Proteomes" id="UP001198182">
    <property type="component" value="Unassembled WGS sequence"/>
</dbReference>